<dbReference type="Proteomes" id="UP000789920">
    <property type="component" value="Unassembled WGS sequence"/>
</dbReference>
<protein>
    <submittedName>
        <fullName evidence="1">19623_t:CDS:1</fullName>
    </submittedName>
</protein>
<keyword evidence="2" id="KW-1185">Reference proteome</keyword>
<accession>A0ACA9NIE9</accession>
<reference evidence="1" key="1">
    <citation type="submission" date="2021-06" db="EMBL/GenBank/DDBJ databases">
        <authorList>
            <person name="Kallberg Y."/>
            <person name="Tangrot J."/>
            <person name="Rosling A."/>
        </authorList>
    </citation>
    <scope>NUCLEOTIDE SEQUENCE</scope>
    <source>
        <strain evidence="1">MA461A</strain>
    </source>
</reference>
<comment type="caution">
    <text evidence="1">The sequence shown here is derived from an EMBL/GenBank/DDBJ whole genome shotgun (WGS) entry which is preliminary data.</text>
</comment>
<name>A0ACA9NIE9_9GLOM</name>
<evidence type="ECO:0000313" key="1">
    <source>
        <dbReference type="EMBL" id="CAG8653457.1"/>
    </source>
</evidence>
<organism evidence="1 2">
    <name type="scientific">Racocetra persica</name>
    <dbReference type="NCBI Taxonomy" id="160502"/>
    <lineage>
        <taxon>Eukaryota</taxon>
        <taxon>Fungi</taxon>
        <taxon>Fungi incertae sedis</taxon>
        <taxon>Mucoromycota</taxon>
        <taxon>Glomeromycotina</taxon>
        <taxon>Glomeromycetes</taxon>
        <taxon>Diversisporales</taxon>
        <taxon>Gigasporaceae</taxon>
        <taxon>Racocetra</taxon>
    </lineage>
</organism>
<gene>
    <name evidence="1" type="ORF">RPERSI_LOCUS7976</name>
</gene>
<proteinExistence type="predicted"/>
<evidence type="ECO:0000313" key="2">
    <source>
        <dbReference type="Proteomes" id="UP000789920"/>
    </source>
</evidence>
<dbReference type="EMBL" id="CAJVQC010014003">
    <property type="protein sequence ID" value="CAG8653457.1"/>
    <property type="molecule type" value="Genomic_DNA"/>
</dbReference>
<sequence length="77" mass="8769">PAAGTFQRIGAETDKSCGWYQKDAEDDKVGGQFDSGRSCCWNERHHENKNFSTKQSLLYGYLILEESEKQNPARLVK</sequence>
<feature type="non-terminal residue" evidence="1">
    <location>
        <position position="1"/>
    </location>
</feature>